<accession>A0A0T6T032</accession>
<protein>
    <submittedName>
        <fullName evidence="1">Uncharacterized protein</fullName>
    </submittedName>
</protein>
<dbReference type="Proteomes" id="UP000076809">
    <property type="component" value="Chromosome"/>
</dbReference>
<evidence type="ECO:0000313" key="1">
    <source>
        <dbReference type="EMBL" id="ANB51479.1"/>
    </source>
</evidence>
<name>A0A0T6T032_AERVE</name>
<dbReference type="EMBL" id="CP033604">
    <property type="protein sequence ID" value="AYV37330.1"/>
    <property type="molecule type" value="Genomic_DNA"/>
</dbReference>
<sequence>MQVAVVEKTFRIVGKGSLMAQFTFISSGTLHIWFPDVGLQMEAHCKELRIEDCTIIYTNGLHHGQPRALWSLTLHPDDMNELKRILQQFNSNLYLTCQPPTLAIAKRALNMN</sequence>
<proteinExistence type="predicted"/>
<dbReference type="AlphaFoldDB" id="A0A0T6T032"/>
<reference evidence="2 4" key="2">
    <citation type="submission" date="2018-11" db="EMBL/GenBank/DDBJ databases">
        <title>Complete genome sequence of multidrug-resistant Aeromonas veronii strain MS-18-37.</title>
        <authorList>
            <person name="Abdelhamed H."/>
            <person name="Lawrence M."/>
            <person name="Waldbieser G."/>
        </authorList>
    </citation>
    <scope>NUCLEOTIDE SEQUENCE [LARGE SCALE GENOMIC DNA]</scope>
    <source>
        <strain evidence="2 4">MS-18-37</strain>
    </source>
</reference>
<dbReference type="RefSeq" id="WP_005333109.1">
    <property type="nucleotide sequence ID" value="NZ_AP022281.1"/>
</dbReference>
<gene>
    <name evidence="2" type="ORF">EFI48_11090</name>
    <name evidence="1" type="ORF">WM43_01685</name>
</gene>
<reference evidence="1 3" key="1">
    <citation type="journal article" date="2016" name="J. Clin. Microbiol.">
        <title>Detection and Whole-Genome Sequencing of Carbapenemase-Producing Aeromonas hydrophila Isolates from Routine Perirectal Surveillance Culture.</title>
        <authorList>
            <person name="Hughes H.Y."/>
            <person name="Conlan S.P."/>
            <person name="Lau A.F."/>
            <person name="Dekker J.P."/>
            <person name="Michelin A.V."/>
            <person name="Youn J.H."/>
            <person name="Henderson D.K."/>
            <person name="Frank K.M."/>
            <person name="Segre J.A."/>
            <person name="Palmore T.N."/>
        </authorList>
    </citation>
    <scope>NUCLEOTIDE SEQUENCE [LARGE SCALE GENOMIC DNA]</scope>
    <source>
        <strain evidence="1 3">AVNIH1</strain>
    </source>
</reference>
<dbReference type="EMBL" id="CP014774">
    <property type="protein sequence ID" value="ANB51479.1"/>
    <property type="molecule type" value="Genomic_DNA"/>
</dbReference>
<dbReference type="Proteomes" id="UP000267614">
    <property type="component" value="Chromosome"/>
</dbReference>
<dbReference type="KEGG" id="avo:AMS64_09640"/>
<organism evidence="1 3">
    <name type="scientific">Aeromonas veronii</name>
    <dbReference type="NCBI Taxonomy" id="654"/>
    <lineage>
        <taxon>Bacteria</taxon>
        <taxon>Pseudomonadati</taxon>
        <taxon>Pseudomonadota</taxon>
        <taxon>Gammaproteobacteria</taxon>
        <taxon>Aeromonadales</taxon>
        <taxon>Aeromonadaceae</taxon>
        <taxon>Aeromonas</taxon>
    </lineage>
</organism>
<evidence type="ECO:0000313" key="2">
    <source>
        <dbReference type="EMBL" id="AYV37330.1"/>
    </source>
</evidence>
<evidence type="ECO:0000313" key="3">
    <source>
        <dbReference type="Proteomes" id="UP000076809"/>
    </source>
</evidence>
<evidence type="ECO:0000313" key="4">
    <source>
        <dbReference type="Proteomes" id="UP000267614"/>
    </source>
</evidence>